<dbReference type="Proteomes" id="UP001434883">
    <property type="component" value="Unassembled WGS sequence"/>
</dbReference>
<name>A0ABV0QRL7_9TELE</name>
<accession>A0ABV0QRL7</accession>
<evidence type="ECO:0000313" key="2">
    <source>
        <dbReference type="Proteomes" id="UP001434883"/>
    </source>
</evidence>
<protein>
    <submittedName>
        <fullName evidence="1">Uncharacterized protein</fullName>
    </submittedName>
</protein>
<proteinExistence type="predicted"/>
<sequence>MHNFISSGFVTLGRGHLKAQQSIDESGQMSWQGDLDIPISYGMFSKHFHLVTARTQKGKLFAFHTHKQISGVPRSMAPNVSTGGCLAAGLNECMNLSGRISEAK</sequence>
<keyword evidence="2" id="KW-1185">Reference proteome</keyword>
<evidence type="ECO:0000313" key="1">
    <source>
        <dbReference type="EMBL" id="MEQ2198081.1"/>
    </source>
</evidence>
<comment type="caution">
    <text evidence="1">The sequence shown here is derived from an EMBL/GenBank/DDBJ whole genome shotgun (WGS) entry which is preliminary data.</text>
</comment>
<dbReference type="EMBL" id="JAHRIN010018648">
    <property type="protein sequence ID" value="MEQ2198081.1"/>
    <property type="molecule type" value="Genomic_DNA"/>
</dbReference>
<gene>
    <name evidence="1" type="ORF">XENOCAPTIV_007417</name>
</gene>
<reference evidence="1 2" key="1">
    <citation type="submission" date="2021-06" db="EMBL/GenBank/DDBJ databases">
        <authorList>
            <person name="Palmer J.M."/>
        </authorList>
    </citation>
    <scope>NUCLEOTIDE SEQUENCE [LARGE SCALE GENOMIC DNA]</scope>
    <source>
        <strain evidence="1 2">XC_2019</strain>
        <tissue evidence="1">Muscle</tissue>
    </source>
</reference>
<organism evidence="1 2">
    <name type="scientific">Xenoophorus captivus</name>
    <dbReference type="NCBI Taxonomy" id="1517983"/>
    <lineage>
        <taxon>Eukaryota</taxon>
        <taxon>Metazoa</taxon>
        <taxon>Chordata</taxon>
        <taxon>Craniata</taxon>
        <taxon>Vertebrata</taxon>
        <taxon>Euteleostomi</taxon>
        <taxon>Actinopterygii</taxon>
        <taxon>Neopterygii</taxon>
        <taxon>Teleostei</taxon>
        <taxon>Neoteleostei</taxon>
        <taxon>Acanthomorphata</taxon>
        <taxon>Ovalentaria</taxon>
        <taxon>Atherinomorphae</taxon>
        <taxon>Cyprinodontiformes</taxon>
        <taxon>Goodeidae</taxon>
        <taxon>Xenoophorus</taxon>
    </lineage>
</organism>